<organism evidence="1 2">
    <name type="scientific">Paenibacillus illinoisensis</name>
    <dbReference type="NCBI Taxonomy" id="59845"/>
    <lineage>
        <taxon>Bacteria</taxon>
        <taxon>Bacillati</taxon>
        <taxon>Bacillota</taxon>
        <taxon>Bacilli</taxon>
        <taxon>Bacillales</taxon>
        <taxon>Paenibacillaceae</taxon>
        <taxon>Paenibacillus</taxon>
    </lineage>
</organism>
<dbReference type="RefSeq" id="WP_110759717.1">
    <property type="nucleotide sequence ID" value="NZ_PRLG01000020.1"/>
</dbReference>
<evidence type="ECO:0000313" key="1">
    <source>
        <dbReference type="EMBL" id="PYY28192.1"/>
    </source>
</evidence>
<sequence>MANWIKGEEVEFQENHSPMLIVGAYDNGTYELTLEGGWEDSASVIMTREEIQRVIEAFQKVI</sequence>
<gene>
    <name evidence="1" type="ORF">PIL02S_03338</name>
</gene>
<reference evidence="1 2" key="1">
    <citation type="submission" date="2018-01" db="EMBL/GenBank/DDBJ databases">
        <title>Genome sequence of the PGP bacterium Paenibacillus illinoisensis E3.</title>
        <authorList>
            <person name="Rolli E."/>
            <person name="Marasco R."/>
            <person name="Bessem C."/>
            <person name="Michoud G."/>
            <person name="Gaiarsa S."/>
            <person name="Borin S."/>
            <person name="Daffonchio D."/>
        </authorList>
    </citation>
    <scope>NUCLEOTIDE SEQUENCE [LARGE SCALE GENOMIC DNA]</scope>
    <source>
        <strain evidence="1 2">E3</strain>
    </source>
</reference>
<protein>
    <submittedName>
        <fullName evidence="1">Uncharacterized protein</fullName>
    </submittedName>
</protein>
<comment type="caution">
    <text evidence="1">The sequence shown here is derived from an EMBL/GenBank/DDBJ whole genome shotgun (WGS) entry which is preliminary data.</text>
</comment>
<proteinExistence type="predicted"/>
<dbReference type="EMBL" id="PRLG01000020">
    <property type="protein sequence ID" value="PYY28192.1"/>
    <property type="molecule type" value="Genomic_DNA"/>
</dbReference>
<dbReference type="Proteomes" id="UP000247459">
    <property type="component" value="Unassembled WGS sequence"/>
</dbReference>
<name>A0A2W0CDM1_9BACL</name>
<dbReference type="AlphaFoldDB" id="A0A2W0CDM1"/>
<evidence type="ECO:0000313" key="2">
    <source>
        <dbReference type="Proteomes" id="UP000247459"/>
    </source>
</evidence>
<accession>A0A2W0CDM1</accession>